<dbReference type="Pfam" id="PF13439">
    <property type="entry name" value="Glyco_transf_4"/>
    <property type="match status" value="1"/>
</dbReference>
<sequence>MKILLLCWRDTDHPQGGGSERYLEHVAAYLARRGHEVVFRTASYTDAPARSFRDGVRFSRAGGKYTVYPRAWCAMLAGRMGLGSLRGVDVVVDTQNGIPFFARAVAGRPTVLLTHHCHREQWPVAGPVIARLGWWLESTVAPRVYRGSRYVTVSHPSREELVGLGVDAGSIHLIRNGIDPLPGRLPRLDDDARVHLVTLSRLVPHKQIEHAMDVAAALHRSHGVVLDVLGSGWWNERLREYARERHLGEAVVLHGQVSEDYKHAQLARAALHLMPSRKEGWGLAVMEAAQHGVPTVGYRGAGGLNDSIDHGGTGILVDTREQLVEAVRGLLDDPAERRRLGAAARDKATAFSWDEAGARFEALLREVSGADAPTGPPRPRRRAR</sequence>
<dbReference type="GO" id="GO:0016757">
    <property type="term" value="F:glycosyltransferase activity"/>
    <property type="evidence" value="ECO:0007669"/>
    <property type="project" value="UniProtKB-KW"/>
</dbReference>
<dbReference type="RefSeq" id="WP_101174385.1">
    <property type="nucleotide sequence ID" value="NZ_JAKRKB010000017.1"/>
</dbReference>
<dbReference type="OrthoDB" id="9806887at2"/>
<evidence type="ECO:0000256" key="3">
    <source>
        <dbReference type="ARBA" id="ARBA00022679"/>
    </source>
</evidence>
<organism evidence="6 7">
    <name type="scientific">Corynebacterium mastitidis</name>
    <dbReference type="NCBI Taxonomy" id="161890"/>
    <lineage>
        <taxon>Bacteria</taxon>
        <taxon>Bacillati</taxon>
        <taxon>Actinomycetota</taxon>
        <taxon>Actinomycetes</taxon>
        <taxon>Mycobacteriales</taxon>
        <taxon>Corynebacteriaceae</taxon>
        <taxon>Corynebacterium</taxon>
    </lineage>
</organism>
<gene>
    <name evidence="6" type="ORF">CXB45_10555</name>
</gene>
<feature type="domain" description="Glycosyltransferase subfamily 4-like N-terminal" evidence="5">
    <location>
        <begin position="17"/>
        <end position="180"/>
    </location>
</feature>
<reference evidence="6 7" key="1">
    <citation type="submission" date="2017-12" db="EMBL/GenBank/DDBJ databases">
        <title>Corynebacterium mastitidis 16-1433 Genome.</title>
        <authorList>
            <person name="Gulvik C.A."/>
        </authorList>
    </citation>
    <scope>NUCLEOTIDE SEQUENCE [LARGE SCALE GENOMIC DNA]</scope>
    <source>
        <strain evidence="6 7">16-1433</strain>
    </source>
</reference>
<evidence type="ECO:0000256" key="2">
    <source>
        <dbReference type="ARBA" id="ARBA00022676"/>
    </source>
</evidence>
<accession>A0A2N0X4Y5</accession>
<evidence type="ECO:0000313" key="6">
    <source>
        <dbReference type="EMBL" id="PKF67769.1"/>
    </source>
</evidence>
<proteinExistence type="inferred from homology"/>
<dbReference type="PANTHER" id="PTHR12526:SF640">
    <property type="entry name" value="COLANIC ACID BIOSYNTHESIS GLYCOSYLTRANSFERASE WCAL-RELATED"/>
    <property type="match status" value="1"/>
</dbReference>
<dbReference type="PANTHER" id="PTHR12526">
    <property type="entry name" value="GLYCOSYLTRANSFERASE"/>
    <property type="match status" value="1"/>
</dbReference>
<evidence type="ECO:0000256" key="1">
    <source>
        <dbReference type="ARBA" id="ARBA00009481"/>
    </source>
</evidence>
<dbReference type="InterPro" id="IPR001296">
    <property type="entry name" value="Glyco_trans_1"/>
</dbReference>
<comment type="similarity">
    <text evidence="1">Belongs to the glycosyltransferase group 1 family. Glycosyltransferase 4 subfamily.</text>
</comment>
<dbReference type="STRING" id="1121365.GCA_000375365_00552"/>
<keyword evidence="3 6" id="KW-0808">Transferase</keyword>
<keyword evidence="2" id="KW-0328">Glycosyltransferase</keyword>
<dbReference type="InterPro" id="IPR028098">
    <property type="entry name" value="Glyco_trans_4-like_N"/>
</dbReference>
<name>A0A2N0X4Y5_9CORY</name>
<dbReference type="CDD" id="cd03801">
    <property type="entry name" value="GT4_PimA-like"/>
    <property type="match status" value="1"/>
</dbReference>
<dbReference type="Gene3D" id="3.40.50.2000">
    <property type="entry name" value="Glycogen Phosphorylase B"/>
    <property type="match status" value="2"/>
</dbReference>
<dbReference type="Proteomes" id="UP000233249">
    <property type="component" value="Unassembled WGS sequence"/>
</dbReference>
<feature type="domain" description="Glycosyl transferase family 1" evidence="4">
    <location>
        <begin position="196"/>
        <end position="346"/>
    </location>
</feature>
<dbReference type="SUPFAM" id="SSF53756">
    <property type="entry name" value="UDP-Glycosyltransferase/glycogen phosphorylase"/>
    <property type="match status" value="1"/>
</dbReference>
<dbReference type="AlphaFoldDB" id="A0A2N0X4Y5"/>
<evidence type="ECO:0000259" key="5">
    <source>
        <dbReference type="Pfam" id="PF13439"/>
    </source>
</evidence>
<dbReference type="EMBL" id="PJAF01000045">
    <property type="protein sequence ID" value="PKF67769.1"/>
    <property type="molecule type" value="Genomic_DNA"/>
</dbReference>
<evidence type="ECO:0000259" key="4">
    <source>
        <dbReference type="Pfam" id="PF00534"/>
    </source>
</evidence>
<protein>
    <submittedName>
        <fullName evidence="6">Glycosyl transferase</fullName>
    </submittedName>
</protein>
<evidence type="ECO:0000313" key="7">
    <source>
        <dbReference type="Proteomes" id="UP000233249"/>
    </source>
</evidence>
<dbReference type="Pfam" id="PF00534">
    <property type="entry name" value="Glycos_transf_1"/>
    <property type="match status" value="1"/>
</dbReference>
<comment type="caution">
    <text evidence="6">The sequence shown here is derived from an EMBL/GenBank/DDBJ whole genome shotgun (WGS) entry which is preliminary data.</text>
</comment>